<evidence type="ECO:0000313" key="1">
    <source>
        <dbReference type="EMBL" id="KAI8024345.1"/>
    </source>
</evidence>
<organism evidence="1 2">
    <name type="scientific">Camellia lanceoleosa</name>
    <dbReference type="NCBI Taxonomy" id="1840588"/>
    <lineage>
        <taxon>Eukaryota</taxon>
        <taxon>Viridiplantae</taxon>
        <taxon>Streptophyta</taxon>
        <taxon>Embryophyta</taxon>
        <taxon>Tracheophyta</taxon>
        <taxon>Spermatophyta</taxon>
        <taxon>Magnoliopsida</taxon>
        <taxon>eudicotyledons</taxon>
        <taxon>Gunneridae</taxon>
        <taxon>Pentapetalae</taxon>
        <taxon>asterids</taxon>
        <taxon>Ericales</taxon>
        <taxon>Theaceae</taxon>
        <taxon>Camellia</taxon>
    </lineage>
</organism>
<protein>
    <submittedName>
        <fullName evidence="1">Uncharacterized protein</fullName>
    </submittedName>
</protein>
<dbReference type="EMBL" id="CM045763">
    <property type="protein sequence ID" value="KAI8024345.1"/>
    <property type="molecule type" value="Genomic_DNA"/>
</dbReference>
<gene>
    <name evidence="1" type="ORF">LOK49_LG03G03561</name>
</gene>
<keyword evidence="2" id="KW-1185">Reference proteome</keyword>
<accession>A0ACC0IHG5</accession>
<proteinExistence type="predicted"/>
<comment type="caution">
    <text evidence="1">The sequence shown here is derived from an EMBL/GenBank/DDBJ whole genome shotgun (WGS) entry which is preliminary data.</text>
</comment>
<name>A0ACC0IHG5_9ERIC</name>
<dbReference type="Proteomes" id="UP001060215">
    <property type="component" value="Chromosome 6"/>
</dbReference>
<reference evidence="1 2" key="1">
    <citation type="journal article" date="2022" name="Plant J.">
        <title>Chromosome-level genome of Camellia lanceoleosa provides a valuable resource for understanding genome evolution and self-incompatibility.</title>
        <authorList>
            <person name="Gong W."/>
            <person name="Xiao S."/>
            <person name="Wang L."/>
            <person name="Liao Z."/>
            <person name="Chang Y."/>
            <person name="Mo W."/>
            <person name="Hu G."/>
            <person name="Li W."/>
            <person name="Zhao G."/>
            <person name="Zhu H."/>
            <person name="Hu X."/>
            <person name="Ji K."/>
            <person name="Xiang X."/>
            <person name="Song Q."/>
            <person name="Yuan D."/>
            <person name="Jin S."/>
            <person name="Zhang L."/>
        </authorList>
    </citation>
    <scope>NUCLEOTIDE SEQUENCE [LARGE SCALE GENOMIC DNA]</scope>
    <source>
        <strain evidence="1">SQ_2022a</strain>
    </source>
</reference>
<sequence>MTYRGQGGATYEIPFAPPPADHELVGFHGLPPASSEYTRRSLELNASMMGMLQRTFDLLALYSIPPPFQIPTVGGVLARLSVPAGGDGESRVYPRTKTGRIHIGSSSRAPVPDDDDEEESEAEAESSEEETGDGSDSGSDDSADDAPGPSSRKRTRTDPQA</sequence>
<evidence type="ECO:0000313" key="2">
    <source>
        <dbReference type="Proteomes" id="UP001060215"/>
    </source>
</evidence>